<evidence type="ECO:0000259" key="10">
    <source>
        <dbReference type="PROSITE" id="PS50122"/>
    </source>
</evidence>
<dbReference type="Pfam" id="PF00072">
    <property type="entry name" value="Response_reg"/>
    <property type="match status" value="1"/>
</dbReference>
<dbReference type="AlphaFoldDB" id="A0A8A0RRU4"/>
<dbReference type="SMART" id="SM00448">
    <property type="entry name" value="REC"/>
    <property type="match status" value="1"/>
</dbReference>
<feature type="domain" description="CheB-type methylesterase" evidence="10">
    <location>
        <begin position="158"/>
        <end position="351"/>
    </location>
</feature>
<evidence type="ECO:0000256" key="8">
    <source>
        <dbReference type="PROSITE-ProRule" id="PRU00169"/>
    </source>
</evidence>
<dbReference type="NCBIfam" id="NF001965">
    <property type="entry name" value="PRK00742.1"/>
    <property type="match status" value="1"/>
</dbReference>
<dbReference type="GO" id="GO:0006935">
    <property type="term" value="P:chemotaxis"/>
    <property type="evidence" value="ECO:0007669"/>
    <property type="project" value="UniProtKB-UniRule"/>
</dbReference>
<dbReference type="EMBL" id="CP059066">
    <property type="protein sequence ID" value="QSQ09906.1"/>
    <property type="molecule type" value="Genomic_DNA"/>
</dbReference>
<dbReference type="InterPro" id="IPR035909">
    <property type="entry name" value="CheB_C"/>
</dbReference>
<evidence type="ECO:0000256" key="7">
    <source>
        <dbReference type="PROSITE-ProRule" id="PRU00050"/>
    </source>
</evidence>
<dbReference type="SUPFAM" id="SSF52172">
    <property type="entry name" value="CheY-like"/>
    <property type="match status" value="1"/>
</dbReference>
<comment type="function">
    <text evidence="6">Involved in chemotaxis. Part of a chemotaxis signal transduction system that modulates chemotaxis in response to various stimuli. Catalyzes the demethylation of specific methylglutamate residues introduced into the chemoreceptors (methyl-accepting chemotaxis proteins or MCP) by CheR. Also mediates the irreversible deamidation of specific glutamine residues to glutamic acid.</text>
</comment>
<evidence type="ECO:0000313" key="12">
    <source>
        <dbReference type="Proteomes" id="UP000662904"/>
    </source>
</evidence>
<dbReference type="PANTHER" id="PTHR42872:SF6">
    <property type="entry name" value="PROTEIN-GLUTAMATE METHYLESTERASE_PROTEIN-GLUTAMINE GLUTAMINASE"/>
    <property type="match status" value="1"/>
</dbReference>
<dbReference type="Proteomes" id="UP000662904">
    <property type="component" value="Chromosome"/>
</dbReference>
<gene>
    <name evidence="6 11" type="primary">cheB</name>
    <name evidence="11" type="ORF">H0A61_02287</name>
</gene>
<dbReference type="EC" id="3.5.1.44" evidence="6"/>
<protein>
    <recommendedName>
        <fullName evidence="6">Protein-glutamate methylesterase/protein-glutamine glutaminase</fullName>
        <ecNumber evidence="6">3.1.1.61</ecNumber>
        <ecNumber evidence="6">3.5.1.44</ecNumber>
    </recommendedName>
</protein>
<dbReference type="SUPFAM" id="SSF52738">
    <property type="entry name" value="Methylesterase CheB, C-terminal domain"/>
    <property type="match status" value="1"/>
</dbReference>
<dbReference type="RefSeq" id="WP_206707238.1">
    <property type="nucleotide sequence ID" value="NZ_CP059066.1"/>
</dbReference>
<dbReference type="GO" id="GO:0008984">
    <property type="term" value="F:protein-glutamate methylesterase activity"/>
    <property type="evidence" value="ECO:0007669"/>
    <property type="project" value="UniProtKB-UniRule"/>
</dbReference>
<keyword evidence="6 8" id="KW-0597">Phosphoprotein</keyword>
<dbReference type="KEGG" id="kme:H0A61_02287"/>
<comment type="subcellular location">
    <subcellularLocation>
        <location evidence="6">Cytoplasm</location>
    </subcellularLocation>
</comment>
<dbReference type="InterPro" id="IPR001789">
    <property type="entry name" value="Sig_transdc_resp-reg_receiver"/>
</dbReference>
<evidence type="ECO:0000256" key="1">
    <source>
        <dbReference type="ARBA" id="ARBA00022490"/>
    </source>
</evidence>
<reference evidence="11" key="1">
    <citation type="submission" date="2020-07" db="EMBL/GenBank/DDBJ databases">
        <title>Koleobacter methoxysyntrophicus gen. nov., sp. nov., a novel anaerobic bacterium isolated from deep subsurface oil field and proposal of Koleobacterales ord. nov. in the phylum Firmicutes.</title>
        <authorList>
            <person name="Sakamoto S."/>
            <person name="Tamaki H."/>
        </authorList>
    </citation>
    <scope>NUCLEOTIDE SEQUENCE</scope>
    <source>
        <strain evidence="11">NRmbB1</strain>
    </source>
</reference>
<keyword evidence="1 6" id="KW-0963">Cytoplasm</keyword>
<name>A0A8A0RRU4_9FIRM</name>
<dbReference type="PROSITE" id="PS50122">
    <property type="entry name" value="CHEB"/>
    <property type="match status" value="1"/>
</dbReference>
<evidence type="ECO:0000259" key="9">
    <source>
        <dbReference type="PROSITE" id="PS50110"/>
    </source>
</evidence>
<evidence type="ECO:0000313" key="11">
    <source>
        <dbReference type="EMBL" id="QSQ09906.1"/>
    </source>
</evidence>
<dbReference type="InterPro" id="IPR000673">
    <property type="entry name" value="Sig_transdc_resp-reg_Me-estase"/>
</dbReference>
<dbReference type="Gene3D" id="3.40.50.2300">
    <property type="match status" value="1"/>
</dbReference>
<comment type="function">
    <text evidence="4">May play the central regulatory role in sporulation. It may be an element of the effector pathway responsible for the activation of sporulation genes in response to nutritional stress. Spo0A may act in concert with spo0H (a sigma factor) to control the expression of some genes that are critical to the sporulation process.</text>
</comment>
<dbReference type="GO" id="GO:0000156">
    <property type="term" value="F:phosphorelay response regulator activity"/>
    <property type="evidence" value="ECO:0007669"/>
    <property type="project" value="InterPro"/>
</dbReference>
<feature type="domain" description="Response regulatory" evidence="9">
    <location>
        <begin position="7"/>
        <end position="124"/>
    </location>
</feature>
<organism evidence="11 12">
    <name type="scientific">Koleobacter methoxysyntrophicus</name>
    <dbReference type="NCBI Taxonomy" id="2751313"/>
    <lineage>
        <taxon>Bacteria</taxon>
        <taxon>Bacillati</taxon>
        <taxon>Bacillota</taxon>
        <taxon>Clostridia</taxon>
        <taxon>Koleobacterales</taxon>
        <taxon>Koleobacteraceae</taxon>
        <taxon>Koleobacter</taxon>
    </lineage>
</organism>
<comment type="catalytic activity">
    <reaction evidence="5 6">
        <text>[protein]-L-glutamate 5-O-methyl ester + H2O = L-glutamyl-[protein] + methanol + H(+)</text>
        <dbReference type="Rhea" id="RHEA:23236"/>
        <dbReference type="Rhea" id="RHEA-COMP:10208"/>
        <dbReference type="Rhea" id="RHEA-COMP:10311"/>
        <dbReference type="ChEBI" id="CHEBI:15377"/>
        <dbReference type="ChEBI" id="CHEBI:15378"/>
        <dbReference type="ChEBI" id="CHEBI:17790"/>
        <dbReference type="ChEBI" id="CHEBI:29973"/>
        <dbReference type="ChEBI" id="CHEBI:82795"/>
        <dbReference type="EC" id="3.1.1.61"/>
    </reaction>
</comment>
<dbReference type="PROSITE" id="PS50110">
    <property type="entry name" value="RESPONSE_REGULATORY"/>
    <property type="match status" value="1"/>
</dbReference>
<feature type="active site" evidence="6 7">
    <location>
        <position position="294"/>
    </location>
</feature>
<keyword evidence="3 6" id="KW-0378">Hydrolase</keyword>
<comment type="similarity">
    <text evidence="6">Belongs to the CheB family.</text>
</comment>
<comment type="domain">
    <text evidence="6">Contains a C-terminal catalytic domain, and an N-terminal region which modulates catalytic activity.</text>
</comment>
<dbReference type="Pfam" id="PF01339">
    <property type="entry name" value="CheB_methylest"/>
    <property type="match status" value="1"/>
</dbReference>
<keyword evidence="12" id="KW-1185">Reference proteome</keyword>
<dbReference type="InterPro" id="IPR011006">
    <property type="entry name" value="CheY-like_superfamily"/>
</dbReference>
<evidence type="ECO:0000256" key="5">
    <source>
        <dbReference type="ARBA" id="ARBA00048267"/>
    </source>
</evidence>
<evidence type="ECO:0000256" key="4">
    <source>
        <dbReference type="ARBA" id="ARBA00024867"/>
    </source>
</evidence>
<dbReference type="PIRSF" id="PIRSF000876">
    <property type="entry name" value="RR_chemtxs_CheB"/>
    <property type="match status" value="1"/>
</dbReference>
<sequence length="351" mass="38771">MPKKDIKVLIVDDSAFMRKILRDILDAQQGIIVVGTARNGIEAIDKIQELQPDIVTLDVEMPKMNGLEVLKIIMKQRPVPVIMLSSLTQQGAEITLKALELGAVDFIPKPAKIINIDIDDLKRVLIEKIITLVNSKVIKEREYHHISKSPRISLPNRDFSGIHYIIGVGTSTGGPSALKELLISFPENIPAAILIVQHMPPGFTKSLAQRLNTLCHIRVKEGEKGERLKPGWAYIAPGNYHMIVHENEGDLVLDLNTDDPVSGHRPSVDVLMKSISRLSFENKMGIIMTGMGRDGSQGIRDLKRSGGFTIAQDEESCVVFGMPKAAIDIGAVDKVLPLQEIGQEVLNYIFK</sequence>
<feature type="modified residue" description="4-aspartylphosphate" evidence="6 8">
    <location>
        <position position="58"/>
    </location>
</feature>
<dbReference type="InterPro" id="IPR008248">
    <property type="entry name" value="CheB-like"/>
</dbReference>
<comment type="PTM">
    <text evidence="6">Phosphorylated by CheA. Phosphorylation of the N-terminal regulatory domain activates the methylesterase activity.</text>
</comment>
<dbReference type="NCBIfam" id="NF009206">
    <property type="entry name" value="PRK12555.1"/>
    <property type="match status" value="1"/>
</dbReference>
<evidence type="ECO:0000256" key="3">
    <source>
        <dbReference type="ARBA" id="ARBA00022801"/>
    </source>
</evidence>
<proteinExistence type="inferred from homology"/>
<dbReference type="Gene3D" id="3.40.50.180">
    <property type="entry name" value="Methylesterase CheB, C-terminal domain"/>
    <property type="match status" value="1"/>
</dbReference>
<accession>A0A8A0RRU4</accession>
<dbReference type="PANTHER" id="PTHR42872">
    <property type="entry name" value="PROTEIN-GLUTAMATE METHYLESTERASE/PROTEIN-GLUTAMINE GLUTAMINASE"/>
    <property type="match status" value="1"/>
</dbReference>
<dbReference type="HAMAP" id="MF_00099">
    <property type="entry name" value="CheB_chemtxs"/>
    <property type="match status" value="1"/>
</dbReference>
<evidence type="ECO:0000256" key="2">
    <source>
        <dbReference type="ARBA" id="ARBA00022500"/>
    </source>
</evidence>
<dbReference type="GO" id="GO:0005737">
    <property type="term" value="C:cytoplasm"/>
    <property type="evidence" value="ECO:0007669"/>
    <property type="project" value="UniProtKB-SubCell"/>
</dbReference>
<feature type="active site" evidence="6 7">
    <location>
        <position position="198"/>
    </location>
</feature>
<dbReference type="EC" id="3.1.1.61" evidence="6"/>
<comment type="catalytic activity">
    <reaction evidence="6">
        <text>L-glutaminyl-[protein] + H2O = L-glutamyl-[protein] + NH4(+)</text>
        <dbReference type="Rhea" id="RHEA:16441"/>
        <dbReference type="Rhea" id="RHEA-COMP:10207"/>
        <dbReference type="Rhea" id="RHEA-COMP:10208"/>
        <dbReference type="ChEBI" id="CHEBI:15377"/>
        <dbReference type="ChEBI" id="CHEBI:28938"/>
        <dbReference type="ChEBI" id="CHEBI:29973"/>
        <dbReference type="ChEBI" id="CHEBI:30011"/>
        <dbReference type="EC" id="3.5.1.44"/>
    </reaction>
</comment>
<evidence type="ECO:0000256" key="6">
    <source>
        <dbReference type="HAMAP-Rule" id="MF_00099"/>
    </source>
</evidence>
<dbReference type="CDD" id="cd17541">
    <property type="entry name" value="REC_CheB-like"/>
    <property type="match status" value="1"/>
</dbReference>
<feature type="active site" evidence="6 7">
    <location>
        <position position="171"/>
    </location>
</feature>
<keyword evidence="2 6" id="KW-0145">Chemotaxis</keyword>
<dbReference type="CDD" id="cd16432">
    <property type="entry name" value="CheB_Rec"/>
    <property type="match status" value="1"/>
</dbReference>
<dbReference type="GO" id="GO:0050568">
    <property type="term" value="F:protein-glutamine glutaminase activity"/>
    <property type="evidence" value="ECO:0007669"/>
    <property type="project" value="UniProtKB-UniRule"/>
</dbReference>